<reference evidence="2" key="1">
    <citation type="submission" date="2017-03" db="EMBL/GenBank/DDBJ databases">
        <title>Phytopthora megakarya and P. palmivora, two closely related causual agents of cacao black pod achieved similar genome size and gene model numbers by different mechanisms.</title>
        <authorList>
            <person name="Ali S."/>
            <person name="Shao J."/>
            <person name="Larry D.J."/>
            <person name="Kronmiller B."/>
            <person name="Shen D."/>
            <person name="Strem M.D."/>
            <person name="Melnick R.L."/>
            <person name="Guiltinan M.J."/>
            <person name="Tyler B.M."/>
            <person name="Meinhardt L.W."/>
            <person name="Bailey B.A."/>
        </authorList>
    </citation>
    <scope>NUCLEOTIDE SEQUENCE [LARGE SCALE GENOMIC DNA]</scope>
    <source>
        <strain evidence="2">zdho120</strain>
    </source>
</reference>
<comment type="caution">
    <text evidence="1">The sequence shown here is derived from an EMBL/GenBank/DDBJ whole genome shotgun (WGS) entry which is preliminary data.</text>
</comment>
<dbReference type="AlphaFoldDB" id="A0A225V2E2"/>
<proteinExistence type="predicted"/>
<evidence type="ECO:0000313" key="1">
    <source>
        <dbReference type="EMBL" id="OWY99452.1"/>
    </source>
</evidence>
<evidence type="ECO:0000313" key="2">
    <source>
        <dbReference type="Proteomes" id="UP000198211"/>
    </source>
</evidence>
<gene>
    <name evidence="1" type="ORF">PHMEG_00029541</name>
</gene>
<accession>A0A225V2E2</accession>
<organism evidence="1 2">
    <name type="scientific">Phytophthora megakarya</name>
    <dbReference type="NCBI Taxonomy" id="4795"/>
    <lineage>
        <taxon>Eukaryota</taxon>
        <taxon>Sar</taxon>
        <taxon>Stramenopiles</taxon>
        <taxon>Oomycota</taxon>
        <taxon>Peronosporomycetes</taxon>
        <taxon>Peronosporales</taxon>
        <taxon>Peronosporaceae</taxon>
        <taxon>Phytophthora</taxon>
    </lineage>
</organism>
<dbReference type="Proteomes" id="UP000198211">
    <property type="component" value="Unassembled WGS sequence"/>
</dbReference>
<protein>
    <submittedName>
        <fullName evidence="1">Uncharacterized protein</fullName>
    </submittedName>
</protein>
<sequence length="256" mass="28880">HPAVLRALFGWDFGTRGLSILHFVRVTEQEKRVRVRCNDMSNFSRKNTLPATISQVNFSEICGAIDILCTVTQQLYKPVVHDTFLAAFRFFCELRVTDLPTSAEALTELVAWVDDRLELFRVFISEDNWLGLGQIKDQFSVSHESFIRVHQLILRQDVIAAATAAGATSYRQISQSRGNRGHEARKRISIPAEVRQALPKQGKKEICVRFLSAQGCRGENGNCVIKNLSHFKPANLPNIVREFVTKNYGGVATDFE</sequence>
<keyword evidence="2" id="KW-1185">Reference proteome</keyword>
<feature type="non-terminal residue" evidence="1">
    <location>
        <position position="1"/>
    </location>
</feature>
<name>A0A225V2E2_9STRA</name>
<dbReference type="EMBL" id="NBNE01008472">
    <property type="protein sequence ID" value="OWY99452.1"/>
    <property type="molecule type" value="Genomic_DNA"/>
</dbReference>
<dbReference type="OrthoDB" id="121662at2759"/>